<dbReference type="InterPro" id="IPR050683">
    <property type="entry name" value="Bact_Polysacc_Export_ATP-bd"/>
</dbReference>
<dbReference type="RefSeq" id="WP_058224747.1">
    <property type="nucleotide sequence ID" value="NZ_LKLS01000087.1"/>
</dbReference>
<feature type="region of interest" description="Disordered" evidence="5">
    <location>
        <begin position="356"/>
        <end position="403"/>
    </location>
</feature>
<dbReference type="Proteomes" id="UP000053612">
    <property type="component" value="Unassembled WGS sequence"/>
</dbReference>
<dbReference type="SUPFAM" id="SSF54106">
    <property type="entry name" value="LysM domain"/>
    <property type="match status" value="1"/>
</dbReference>
<dbReference type="InterPro" id="IPR015860">
    <property type="entry name" value="ABC_transpr_TagH-like"/>
</dbReference>
<feature type="compositionally biased region" description="Polar residues" evidence="5">
    <location>
        <begin position="449"/>
        <end position="466"/>
    </location>
</feature>
<dbReference type="Pfam" id="PF01476">
    <property type="entry name" value="LysM"/>
    <property type="match status" value="1"/>
</dbReference>
<comment type="similarity">
    <text evidence="1">Belongs to the ABC transporter superfamily.</text>
</comment>
<dbReference type="InterPro" id="IPR003439">
    <property type="entry name" value="ABC_transporter-like_ATP-bd"/>
</dbReference>
<dbReference type="EMBL" id="LKLS01000087">
    <property type="protein sequence ID" value="KSU19571.1"/>
    <property type="molecule type" value="Genomic_DNA"/>
</dbReference>
<evidence type="ECO:0000256" key="1">
    <source>
        <dbReference type="ARBA" id="ARBA00005417"/>
    </source>
</evidence>
<dbReference type="GO" id="GO:0140359">
    <property type="term" value="F:ABC-type transporter activity"/>
    <property type="evidence" value="ECO:0007669"/>
    <property type="project" value="InterPro"/>
</dbReference>
<reference evidence="10" key="1">
    <citation type="submission" date="2015-10" db="EMBL/GenBank/DDBJ databases">
        <title>Draft Genome Sequences of 11 Lactococcus lactis subspecies cremoris strains.</title>
        <authorList>
            <person name="Wels M."/>
            <person name="Backus L."/>
            <person name="Boekhorst J."/>
            <person name="Dijkstra A."/>
            <person name="Beerthuizen M."/>
            <person name="Kelly W."/>
            <person name="Siezen R."/>
            <person name="Bachmann H."/>
            <person name="Van Hijum S."/>
        </authorList>
    </citation>
    <scope>NUCLEOTIDE SEQUENCE [LARGE SCALE GENOMIC DNA]</scope>
    <source>
        <strain evidence="10">LMG9449</strain>
    </source>
</reference>
<name>A0A0V8E171_LACLL</name>
<evidence type="ECO:0000259" key="7">
    <source>
        <dbReference type="PROSITE" id="PS50893"/>
    </source>
</evidence>
<keyword evidence="3" id="KW-0547">Nucleotide-binding</keyword>
<dbReference type="SMART" id="SM00257">
    <property type="entry name" value="LysM"/>
    <property type="match status" value="1"/>
</dbReference>
<keyword evidence="2" id="KW-0813">Transport</keyword>
<keyword evidence="6" id="KW-1133">Transmembrane helix</keyword>
<dbReference type="GO" id="GO:0016887">
    <property type="term" value="F:ATP hydrolysis activity"/>
    <property type="evidence" value="ECO:0007669"/>
    <property type="project" value="InterPro"/>
</dbReference>
<proteinExistence type="inferred from homology"/>
<feature type="compositionally biased region" description="Low complexity" evidence="5">
    <location>
        <begin position="367"/>
        <end position="377"/>
    </location>
</feature>
<evidence type="ECO:0000313" key="10">
    <source>
        <dbReference type="Proteomes" id="UP000053612"/>
    </source>
</evidence>
<dbReference type="PROSITE" id="PS00211">
    <property type="entry name" value="ABC_TRANSPORTER_1"/>
    <property type="match status" value="1"/>
</dbReference>
<feature type="domain" description="LysM" evidence="8">
    <location>
        <begin position="403"/>
        <end position="447"/>
    </location>
</feature>
<dbReference type="CDD" id="cd00118">
    <property type="entry name" value="LysM"/>
    <property type="match status" value="1"/>
</dbReference>
<evidence type="ECO:0000256" key="4">
    <source>
        <dbReference type="ARBA" id="ARBA00022840"/>
    </source>
</evidence>
<dbReference type="PANTHER" id="PTHR46743">
    <property type="entry name" value="TEICHOIC ACIDS EXPORT ATP-BINDING PROTEIN TAGH"/>
    <property type="match status" value="1"/>
</dbReference>
<keyword evidence="6" id="KW-0812">Transmembrane</keyword>
<dbReference type="PROSITE" id="PS50893">
    <property type="entry name" value="ABC_TRANSPORTER_2"/>
    <property type="match status" value="1"/>
</dbReference>
<dbReference type="PATRIC" id="fig|1360.109.peg.2100"/>
<dbReference type="GO" id="GO:0005524">
    <property type="term" value="F:ATP binding"/>
    <property type="evidence" value="ECO:0007669"/>
    <property type="project" value="UniProtKB-KW"/>
</dbReference>
<keyword evidence="6" id="KW-0472">Membrane</keyword>
<dbReference type="PROSITE" id="PS51782">
    <property type="entry name" value="LYSM"/>
    <property type="match status" value="1"/>
</dbReference>
<evidence type="ECO:0000256" key="2">
    <source>
        <dbReference type="ARBA" id="ARBA00022448"/>
    </source>
</evidence>
<organism evidence="9 10">
    <name type="scientific">Lactococcus lactis subsp. lactis</name>
    <name type="common">Streptococcus lactis</name>
    <dbReference type="NCBI Taxonomy" id="1360"/>
    <lineage>
        <taxon>Bacteria</taxon>
        <taxon>Bacillati</taxon>
        <taxon>Bacillota</taxon>
        <taxon>Bacilli</taxon>
        <taxon>Lactobacillales</taxon>
        <taxon>Streptococcaceae</taxon>
        <taxon>Lactococcus</taxon>
    </lineage>
</organism>
<dbReference type="InterPro" id="IPR017871">
    <property type="entry name" value="ABC_transporter-like_CS"/>
</dbReference>
<evidence type="ECO:0000256" key="5">
    <source>
        <dbReference type="SAM" id="MobiDB-lite"/>
    </source>
</evidence>
<dbReference type="AlphaFoldDB" id="A0A0V8E171"/>
<dbReference type="InterPro" id="IPR018392">
    <property type="entry name" value="LysM"/>
</dbReference>
<feature type="transmembrane region" description="Helical" evidence="6">
    <location>
        <begin position="312"/>
        <end position="334"/>
    </location>
</feature>
<evidence type="ECO:0000256" key="6">
    <source>
        <dbReference type="SAM" id="Phobius"/>
    </source>
</evidence>
<evidence type="ECO:0000259" key="8">
    <source>
        <dbReference type="PROSITE" id="PS51782"/>
    </source>
</evidence>
<sequence length="466" mass="52127">MNTNKVKIKAEYLTKKFELLPAKSSKNKAKSLIGSNSKNEKDFWALRNISFEIRDGECVGVIGLNGAGKSTLSNIISGQIAQTTGRVEINGDVSIIAASAGMQNNLSGRENIRLKALMVGMTNKEIKSKMDDIIEFSELGPFIDQPVKTYSSGMKAKLGFSIMVHQNPDIMIIDEGLSVGDKTFVDKSQKKMFEFRDEGKTILLVSHDMRTIKEWCDRVIWLNYGEVKAYGRPEEVIPEYEKFVQWFKKLPKKEQEKFKTDQRQAQLDYSVEELKTEIVSQNPSKSRRVQREVTEELKNKKDNHKLSLTSKVVVWLCLLAFIWITLVSLSNATLAESLRHPKTFFTERLFKSDSKNTTATTKKETVVKTSSSSNKNTSKTKKATKVSSTQKETSSSSSTSNQNTYIVQAGDSLSVIAENQGYSVDEIQQVNPGVDFSVIHPGQEINLPEPTTSANSTTEQSDGTNQ</sequence>
<dbReference type="InterPro" id="IPR027417">
    <property type="entry name" value="P-loop_NTPase"/>
</dbReference>
<accession>A0A0V8E171</accession>
<evidence type="ECO:0000313" key="9">
    <source>
        <dbReference type="EMBL" id="KSU19571.1"/>
    </source>
</evidence>
<dbReference type="GO" id="GO:0016020">
    <property type="term" value="C:membrane"/>
    <property type="evidence" value="ECO:0007669"/>
    <property type="project" value="InterPro"/>
</dbReference>
<dbReference type="Pfam" id="PF00005">
    <property type="entry name" value="ABC_tran"/>
    <property type="match status" value="1"/>
</dbReference>
<feature type="domain" description="ABC transporter" evidence="7">
    <location>
        <begin position="27"/>
        <end position="249"/>
    </location>
</feature>
<gene>
    <name evidence="9" type="ORF">LMG9449_0802</name>
</gene>
<dbReference type="Gene3D" id="3.40.50.300">
    <property type="entry name" value="P-loop containing nucleotide triphosphate hydrolases"/>
    <property type="match status" value="1"/>
</dbReference>
<evidence type="ECO:0000256" key="3">
    <source>
        <dbReference type="ARBA" id="ARBA00022741"/>
    </source>
</evidence>
<dbReference type="SUPFAM" id="SSF52540">
    <property type="entry name" value="P-loop containing nucleoside triphosphate hydrolases"/>
    <property type="match status" value="1"/>
</dbReference>
<dbReference type="CDD" id="cd03220">
    <property type="entry name" value="ABC_KpsT_Wzt"/>
    <property type="match status" value="1"/>
</dbReference>
<protein>
    <submittedName>
        <fullName evidence="9">Teichoic acid export ATP-binding protein TagH</fullName>
    </submittedName>
</protein>
<feature type="region of interest" description="Disordered" evidence="5">
    <location>
        <begin position="438"/>
        <end position="466"/>
    </location>
</feature>
<feature type="compositionally biased region" description="Low complexity" evidence="5">
    <location>
        <begin position="385"/>
        <end position="403"/>
    </location>
</feature>
<comment type="caution">
    <text evidence="9">The sequence shown here is derived from an EMBL/GenBank/DDBJ whole genome shotgun (WGS) entry which is preliminary data.</text>
</comment>
<dbReference type="PANTHER" id="PTHR46743:SF2">
    <property type="entry name" value="TEICHOIC ACIDS EXPORT ATP-BINDING PROTEIN TAGH"/>
    <property type="match status" value="1"/>
</dbReference>
<dbReference type="InterPro" id="IPR036779">
    <property type="entry name" value="LysM_dom_sf"/>
</dbReference>
<dbReference type="Gene3D" id="3.10.350.10">
    <property type="entry name" value="LysM domain"/>
    <property type="match status" value="1"/>
</dbReference>
<dbReference type="InterPro" id="IPR003593">
    <property type="entry name" value="AAA+_ATPase"/>
</dbReference>
<keyword evidence="4 9" id="KW-0067">ATP-binding</keyword>
<dbReference type="SMART" id="SM00382">
    <property type="entry name" value="AAA"/>
    <property type="match status" value="1"/>
</dbReference>